<feature type="binding site" evidence="12">
    <location>
        <position position="254"/>
    </location>
    <ligand>
        <name>[2Fe-2S] cluster</name>
        <dbReference type="ChEBI" id="CHEBI:190135"/>
    </ligand>
</feature>
<dbReference type="SUPFAM" id="SSF52343">
    <property type="entry name" value="Ferredoxin reductase-like, C-terminal NADP-linked domain"/>
    <property type="match status" value="1"/>
</dbReference>
<comment type="cofactor">
    <cofactor evidence="12">
        <name>[2Fe-2S] cluster</name>
        <dbReference type="ChEBI" id="CHEBI:190135"/>
    </cofactor>
    <text evidence="12">Binds 1 [2Fe-2S] cluster per subunit.</text>
</comment>
<comment type="cofactor">
    <cofactor evidence="10">
        <name>[2Fe-2S] cluster</name>
        <dbReference type="ChEBI" id="CHEBI:190135"/>
    </cofactor>
</comment>
<keyword evidence="5 12" id="KW-0479">Metal-binding</keyword>
<dbReference type="Gene3D" id="3.40.50.80">
    <property type="entry name" value="Nucleotide-binding domain of ferredoxin-NADP reductase (FNR) module"/>
    <property type="match status" value="1"/>
</dbReference>
<feature type="binding site" evidence="11">
    <location>
        <begin position="89"/>
        <end position="90"/>
    </location>
    <ligand>
        <name>FAD</name>
        <dbReference type="ChEBI" id="CHEBI:57692"/>
    </ligand>
</feature>
<evidence type="ECO:0000256" key="12">
    <source>
        <dbReference type="PIRSR" id="PIRSR006816-2"/>
    </source>
</evidence>
<dbReference type="Proteomes" id="UP000767327">
    <property type="component" value="Unassembled WGS sequence"/>
</dbReference>
<evidence type="ECO:0000256" key="4">
    <source>
        <dbReference type="ARBA" id="ARBA00022714"/>
    </source>
</evidence>
<comment type="similarity">
    <text evidence="1">Belongs to the PyrK family.</text>
</comment>
<feature type="binding site" evidence="12">
    <location>
        <position position="242"/>
    </location>
    <ligand>
        <name>[2Fe-2S] cluster</name>
        <dbReference type="ChEBI" id="CHEBI:190135"/>
    </ligand>
</feature>
<evidence type="ECO:0000256" key="8">
    <source>
        <dbReference type="ARBA" id="ARBA00023004"/>
    </source>
</evidence>
<evidence type="ECO:0000256" key="1">
    <source>
        <dbReference type="ARBA" id="ARBA00006422"/>
    </source>
</evidence>
<dbReference type="GO" id="GO:0050660">
    <property type="term" value="F:flavin adenine dinucleotide binding"/>
    <property type="evidence" value="ECO:0007669"/>
    <property type="project" value="InterPro"/>
</dbReference>
<dbReference type="InterPro" id="IPR017927">
    <property type="entry name" value="FAD-bd_FR_type"/>
</dbReference>
<dbReference type="GO" id="GO:0046872">
    <property type="term" value="F:metal ion binding"/>
    <property type="evidence" value="ECO:0007669"/>
    <property type="project" value="UniProtKB-KW"/>
</dbReference>
<keyword evidence="2" id="KW-0813">Transport</keyword>
<keyword evidence="8 12" id="KW-0408">Iron</keyword>
<dbReference type="GO" id="GO:0051537">
    <property type="term" value="F:2 iron, 2 sulfur cluster binding"/>
    <property type="evidence" value="ECO:0007669"/>
    <property type="project" value="UniProtKB-KW"/>
</dbReference>
<evidence type="ECO:0000256" key="11">
    <source>
        <dbReference type="PIRSR" id="PIRSR006816-1"/>
    </source>
</evidence>
<dbReference type="Gene3D" id="2.10.240.10">
    <property type="entry name" value="Dihydroorotate dehydrogenase, electron transfer subunit"/>
    <property type="match status" value="1"/>
</dbReference>
<evidence type="ECO:0000259" key="13">
    <source>
        <dbReference type="PROSITE" id="PS51384"/>
    </source>
</evidence>
<dbReference type="Gene3D" id="2.40.30.10">
    <property type="entry name" value="Translation factors"/>
    <property type="match status" value="1"/>
</dbReference>
<dbReference type="PIRSF" id="PIRSF006816">
    <property type="entry name" value="Cyc3_hyd_g"/>
    <property type="match status" value="1"/>
</dbReference>
<accession>A0A971CXK2</accession>
<dbReference type="AlphaFoldDB" id="A0A971CXK2"/>
<evidence type="ECO:0000256" key="2">
    <source>
        <dbReference type="ARBA" id="ARBA00022448"/>
    </source>
</evidence>
<evidence type="ECO:0000313" key="14">
    <source>
        <dbReference type="EMBL" id="NLT78768.1"/>
    </source>
</evidence>
<dbReference type="PANTHER" id="PTHR43513:SF3">
    <property type="entry name" value="DIHYDROOROTATE DEHYDROGENASE B (NAD(+)), ELECTRON TRANSFER SUBUNIT-RELATED"/>
    <property type="match status" value="1"/>
</dbReference>
<comment type="cofactor">
    <cofactor evidence="11">
        <name>FAD</name>
        <dbReference type="ChEBI" id="CHEBI:57692"/>
    </cofactor>
    <text evidence="11">Binds 1 FAD per subunit.</text>
</comment>
<dbReference type="RefSeq" id="WP_273172053.1">
    <property type="nucleotide sequence ID" value="NZ_JAAXZR010000004.1"/>
</dbReference>
<proteinExistence type="inferred from homology"/>
<dbReference type="InterPro" id="IPR012165">
    <property type="entry name" value="Cyt_c3_hydrogenase_gsu"/>
</dbReference>
<gene>
    <name evidence="14" type="ORF">GXW98_00545</name>
</gene>
<dbReference type="EMBL" id="JAAXZR010000004">
    <property type="protein sequence ID" value="NLT78768.1"/>
    <property type="molecule type" value="Genomic_DNA"/>
</dbReference>
<keyword evidence="4 12" id="KW-0001">2Fe-2S</keyword>
<keyword evidence="3 11" id="KW-0285">Flavoprotein</keyword>
<reference evidence="14" key="2">
    <citation type="submission" date="2020-01" db="EMBL/GenBank/DDBJ databases">
        <authorList>
            <person name="Campanaro S."/>
        </authorList>
    </citation>
    <scope>NUCLEOTIDE SEQUENCE</scope>
    <source>
        <strain evidence="14">AS01afH2WH_6</strain>
    </source>
</reference>
<evidence type="ECO:0000256" key="10">
    <source>
        <dbReference type="ARBA" id="ARBA00034078"/>
    </source>
</evidence>
<evidence type="ECO:0000256" key="3">
    <source>
        <dbReference type="ARBA" id="ARBA00022630"/>
    </source>
</evidence>
<dbReference type="SUPFAM" id="SSF63380">
    <property type="entry name" value="Riboflavin synthase domain-like"/>
    <property type="match status" value="1"/>
</dbReference>
<dbReference type="InterPro" id="IPR050353">
    <property type="entry name" value="PyrK_electron_transfer"/>
</dbReference>
<reference evidence="14" key="1">
    <citation type="journal article" date="2020" name="Biotechnol. Biofuels">
        <title>New insights from the biogas microbiome by comprehensive genome-resolved metagenomics of nearly 1600 species originating from multiple anaerobic digesters.</title>
        <authorList>
            <person name="Campanaro S."/>
            <person name="Treu L."/>
            <person name="Rodriguez-R L.M."/>
            <person name="Kovalovszki A."/>
            <person name="Ziels R.M."/>
            <person name="Maus I."/>
            <person name="Zhu X."/>
            <person name="Kougias P.G."/>
            <person name="Basile A."/>
            <person name="Luo G."/>
            <person name="Schluter A."/>
            <person name="Konstantinidis K.T."/>
            <person name="Angelidaki I."/>
        </authorList>
    </citation>
    <scope>NUCLEOTIDE SEQUENCE</scope>
    <source>
        <strain evidence="14">AS01afH2WH_6</strain>
    </source>
</reference>
<feature type="binding site" evidence="12">
    <location>
        <position position="239"/>
    </location>
    <ligand>
        <name>[2Fe-2S] cluster</name>
        <dbReference type="ChEBI" id="CHEBI:190135"/>
    </ligand>
</feature>
<dbReference type="InterPro" id="IPR017938">
    <property type="entry name" value="Riboflavin_synthase-like_b-brl"/>
</dbReference>
<dbReference type="PANTHER" id="PTHR43513">
    <property type="entry name" value="DIHYDROOROTATE DEHYDROGENASE B (NAD(+)), ELECTRON TRANSFER SUBUNIT"/>
    <property type="match status" value="1"/>
</dbReference>
<dbReference type="GO" id="GO:0016491">
    <property type="term" value="F:oxidoreductase activity"/>
    <property type="evidence" value="ECO:0007669"/>
    <property type="project" value="InterPro"/>
</dbReference>
<comment type="caution">
    <text evidence="14">The sequence shown here is derived from an EMBL/GenBank/DDBJ whole genome shotgun (WGS) entry which is preliminary data.</text>
</comment>
<dbReference type="GO" id="GO:0006221">
    <property type="term" value="P:pyrimidine nucleotide biosynthetic process"/>
    <property type="evidence" value="ECO:0007669"/>
    <property type="project" value="InterPro"/>
</dbReference>
<keyword evidence="7" id="KW-0249">Electron transport</keyword>
<dbReference type="InterPro" id="IPR037117">
    <property type="entry name" value="Dihydroorotate_DH_ele_sf"/>
</dbReference>
<dbReference type="PROSITE" id="PS51384">
    <property type="entry name" value="FAD_FR"/>
    <property type="match status" value="1"/>
</dbReference>
<evidence type="ECO:0000256" key="5">
    <source>
        <dbReference type="ARBA" id="ARBA00022723"/>
    </source>
</evidence>
<dbReference type="Pfam" id="PF10418">
    <property type="entry name" value="DHODB_Fe-S_bind"/>
    <property type="match status" value="1"/>
</dbReference>
<name>A0A971CXK2_9BIFI</name>
<protein>
    <submittedName>
        <fullName evidence="14">Dihydroorotate dehydrogenase electron transfer subunit</fullName>
    </submittedName>
</protein>
<sequence length="269" mass="28747">MTKVDEPDGGLHTAFRKPRHSAAILRVEHLTPTITRLVIQDSYVATHAAAGQFVNLYTQDSARMMPRPFGVAGIEDDTFSVIFAIVGSGTRDFSLLEAGDRIDVLGPLGHGFDMSGKRTLLLVGGGLGIPPLLYAAQQIHDSPSAQAAVALFGYRDTRFADAFAAELCDKALSIDEREGNVITLLDRVIDSDPQNGEAFSILSCGPHPMMKAVAQWASTRGIPAQLSLEARMGCGFGTCVVCVQDTVDGRKKVCLDGPVFTAENLGWAV</sequence>
<evidence type="ECO:0000256" key="6">
    <source>
        <dbReference type="ARBA" id="ARBA00022827"/>
    </source>
</evidence>
<feature type="domain" description="FAD-binding FR-type" evidence="13">
    <location>
        <begin position="17"/>
        <end position="114"/>
    </location>
</feature>
<dbReference type="InterPro" id="IPR019480">
    <property type="entry name" value="Dihydroorotate_DH_Fe-S-bd"/>
</dbReference>
<keyword evidence="9 12" id="KW-0411">Iron-sulfur</keyword>
<evidence type="ECO:0000256" key="9">
    <source>
        <dbReference type="ARBA" id="ARBA00023014"/>
    </source>
</evidence>
<evidence type="ECO:0000313" key="15">
    <source>
        <dbReference type="Proteomes" id="UP000767327"/>
    </source>
</evidence>
<feature type="binding site" evidence="12">
    <location>
        <position position="234"/>
    </location>
    <ligand>
        <name>[2Fe-2S] cluster</name>
        <dbReference type="ChEBI" id="CHEBI:190135"/>
    </ligand>
</feature>
<dbReference type="InterPro" id="IPR039261">
    <property type="entry name" value="FNR_nucleotide-bd"/>
</dbReference>
<evidence type="ECO:0000256" key="7">
    <source>
        <dbReference type="ARBA" id="ARBA00022982"/>
    </source>
</evidence>
<organism evidence="14 15">
    <name type="scientific">Bifidobacterium crudilactis</name>
    <dbReference type="NCBI Taxonomy" id="327277"/>
    <lineage>
        <taxon>Bacteria</taxon>
        <taxon>Bacillati</taxon>
        <taxon>Actinomycetota</taxon>
        <taxon>Actinomycetes</taxon>
        <taxon>Bifidobacteriales</taxon>
        <taxon>Bifidobacteriaceae</taxon>
        <taxon>Bifidobacterium</taxon>
    </lineage>
</organism>
<keyword evidence="6 11" id="KW-0274">FAD</keyword>